<dbReference type="InterPro" id="IPR004837">
    <property type="entry name" value="NaCa_Exmemb"/>
</dbReference>
<name>A0A845UW90_9GAMM</name>
<evidence type="ECO:0000256" key="4">
    <source>
        <dbReference type="ARBA" id="ARBA00023136"/>
    </source>
</evidence>
<comment type="caution">
    <text evidence="7">The sequence shown here is derived from an EMBL/GenBank/DDBJ whole genome shotgun (WGS) entry which is preliminary data.</text>
</comment>
<sequence>MSTSLLIALLQLAAGFILLIWSADRLVAGASALARNFGVSPLIVGLTIVGFGTSAPEMLVSAIASLEGQPSLAVGNAIGSNIANVGLILGLTGMIYPLTVERVTLKREFPILAVIMLMSLGVMGNLYLSRLDGLVLACGLALLIGGMVAMGLARGEKDPLASSLADSVPESMPTGRAALWTLVGLLVLPVSAHILVSGAVTLATIVGVSEAVIGLTVVALGTSLPELAAAAASALKKEDDLAIGNILGSNMFNLLGVLGIAALVHPLVIEPILLYRDVAVMFAITLALFALIWRRRGPGLITRPAAVLLFVAFLSYQAVVITTALAG</sequence>
<proteinExistence type="predicted"/>
<dbReference type="InterPro" id="IPR044880">
    <property type="entry name" value="NCX_ion-bd_dom_sf"/>
</dbReference>
<dbReference type="GO" id="GO:0005886">
    <property type="term" value="C:plasma membrane"/>
    <property type="evidence" value="ECO:0007669"/>
    <property type="project" value="TreeGrafter"/>
</dbReference>
<dbReference type="InterPro" id="IPR004481">
    <property type="entry name" value="K/Na/Ca-exchanger"/>
</dbReference>
<keyword evidence="2 5" id="KW-0812">Transmembrane</keyword>
<dbReference type="GO" id="GO:0005262">
    <property type="term" value="F:calcium channel activity"/>
    <property type="evidence" value="ECO:0007669"/>
    <property type="project" value="TreeGrafter"/>
</dbReference>
<evidence type="ECO:0000313" key="8">
    <source>
        <dbReference type="Proteomes" id="UP000484885"/>
    </source>
</evidence>
<dbReference type="Pfam" id="PF01699">
    <property type="entry name" value="Na_Ca_ex"/>
    <property type="match status" value="2"/>
</dbReference>
<dbReference type="PANTHER" id="PTHR10846:SF8">
    <property type="entry name" value="INNER MEMBRANE PROTEIN YRBG"/>
    <property type="match status" value="1"/>
</dbReference>
<evidence type="ECO:0000256" key="5">
    <source>
        <dbReference type="SAM" id="Phobius"/>
    </source>
</evidence>
<dbReference type="Gene3D" id="1.20.1420.30">
    <property type="entry name" value="NCX, central ion-binding region"/>
    <property type="match status" value="1"/>
</dbReference>
<evidence type="ECO:0000256" key="2">
    <source>
        <dbReference type="ARBA" id="ARBA00022692"/>
    </source>
</evidence>
<dbReference type="Proteomes" id="UP000484885">
    <property type="component" value="Unassembled WGS sequence"/>
</dbReference>
<feature type="transmembrane region" description="Helical" evidence="5">
    <location>
        <begin position="78"/>
        <end position="97"/>
    </location>
</feature>
<keyword evidence="8" id="KW-1185">Reference proteome</keyword>
<dbReference type="AlphaFoldDB" id="A0A845UW90"/>
<dbReference type="GO" id="GO:0006874">
    <property type="term" value="P:intracellular calcium ion homeostasis"/>
    <property type="evidence" value="ECO:0007669"/>
    <property type="project" value="TreeGrafter"/>
</dbReference>
<dbReference type="EMBL" id="JAAGSC010000041">
    <property type="protein sequence ID" value="NDY96113.1"/>
    <property type="molecule type" value="Genomic_DNA"/>
</dbReference>
<evidence type="ECO:0000259" key="6">
    <source>
        <dbReference type="Pfam" id="PF01699"/>
    </source>
</evidence>
<evidence type="ECO:0000313" key="7">
    <source>
        <dbReference type="EMBL" id="NDY96113.1"/>
    </source>
</evidence>
<feature type="transmembrane region" description="Helical" evidence="5">
    <location>
        <begin position="109"/>
        <end position="128"/>
    </location>
</feature>
<dbReference type="Gene3D" id="6.10.280.80">
    <property type="entry name" value="NCX, peripheral helical region"/>
    <property type="match status" value="1"/>
</dbReference>
<feature type="transmembrane region" description="Helical" evidence="5">
    <location>
        <begin position="177"/>
        <end position="205"/>
    </location>
</feature>
<feature type="transmembrane region" description="Helical" evidence="5">
    <location>
        <begin position="247"/>
        <end position="268"/>
    </location>
</feature>
<dbReference type="NCBIfam" id="TIGR00367">
    <property type="entry name" value="calcium/sodium antiporter"/>
    <property type="match status" value="1"/>
</dbReference>
<evidence type="ECO:0000256" key="3">
    <source>
        <dbReference type="ARBA" id="ARBA00022989"/>
    </source>
</evidence>
<feature type="transmembrane region" description="Helical" evidence="5">
    <location>
        <begin position="211"/>
        <end position="235"/>
    </location>
</feature>
<keyword evidence="4 5" id="KW-0472">Membrane</keyword>
<evidence type="ECO:0000256" key="1">
    <source>
        <dbReference type="ARBA" id="ARBA00004141"/>
    </source>
</evidence>
<comment type="subcellular location">
    <subcellularLocation>
        <location evidence="1">Membrane</location>
        <topology evidence="1">Multi-pass membrane protein</topology>
    </subcellularLocation>
</comment>
<gene>
    <name evidence="7" type="ORF">G3I74_10260</name>
</gene>
<dbReference type="GO" id="GO:0008273">
    <property type="term" value="F:calcium, potassium:sodium antiporter activity"/>
    <property type="evidence" value="ECO:0007669"/>
    <property type="project" value="TreeGrafter"/>
</dbReference>
<feature type="domain" description="Sodium/calcium exchanger membrane region" evidence="6">
    <location>
        <begin position="178"/>
        <end position="321"/>
    </location>
</feature>
<dbReference type="PANTHER" id="PTHR10846">
    <property type="entry name" value="SODIUM/POTASSIUM/CALCIUM EXCHANGER"/>
    <property type="match status" value="1"/>
</dbReference>
<dbReference type="RefSeq" id="WP_164211486.1">
    <property type="nucleotide sequence ID" value="NZ_JAAGSC010000041.1"/>
</dbReference>
<organism evidence="7 8">
    <name type="scientific">Wenzhouxiangella limi</name>
    <dbReference type="NCBI Taxonomy" id="2707351"/>
    <lineage>
        <taxon>Bacteria</taxon>
        <taxon>Pseudomonadati</taxon>
        <taxon>Pseudomonadota</taxon>
        <taxon>Gammaproteobacteria</taxon>
        <taxon>Chromatiales</taxon>
        <taxon>Wenzhouxiangellaceae</taxon>
        <taxon>Wenzhouxiangella</taxon>
    </lineage>
</organism>
<feature type="transmembrane region" description="Helical" evidence="5">
    <location>
        <begin position="305"/>
        <end position="326"/>
    </location>
</feature>
<feature type="domain" description="Sodium/calcium exchanger membrane region" evidence="6">
    <location>
        <begin position="8"/>
        <end position="138"/>
    </location>
</feature>
<feature type="transmembrane region" description="Helical" evidence="5">
    <location>
        <begin position="134"/>
        <end position="153"/>
    </location>
</feature>
<accession>A0A845UW90</accession>
<feature type="transmembrane region" description="Helical" evidence="5">
    <location>
        <begin position="274"/>
        <end position="293"/>
    </location>
</feature>
<protein>
    <submittedName>
        <fullName evidence="7">Calcium/sodium antiporter</fullName>
    </submittedName>
</protein>
<reference evidence="7 8" key="1">
    <citation type="submission" date="2020-02" db="EMBL/GenBank/DDBJ databases">
        <authorList>
            <person name="Zhang X.-Y."/>
        </authorList>
    </citation>
    <scope>NUCLEOTIDE SEQUENCE [LARGE SCALE GENOMIC DNA]</scope>
    <source>
        <strain evidence="7 8">C33</strain>
    </source>
</reference>
<keyword evidence="3 5" id="KW-1133">Transmembrane helix</keyword>